<dbReference type="Gene3D" id="3.40.30.10">
    <property type="entry name" value="Glutaredoxin"/>
    <property type="match status" value="1"/>
</dbReference>
<dbReference type="OrthoDB" id="418495at2759"/>
<organism evidence="6 7">
    <name type="scientific">Anisodus acutangulus</name>
    <dbReference type="NCBI Taxonomy" id="402998"/>
    <lineage>
        <taxon>Eukaryota</taxon>
        <taxon>Viridiplantae</taxon>
        <taxon>Streptophyta</taxon>
        <taxon>Embryophyta</taxon>
        <taxon>Tracheophyta</taxon>
        <taxon>Spermatophyta</taxon>
        <taxon>Magnoliopsida</taxon>
        <taxon>eudicotyledons</taxon>
        <taxon>Gunneridae</taxon>
        <taxon>Pentapetalae</taxon>
        <taxon>asterids</taxon>
        <taxon>lamiids</taxon>
        <taxon>Solanales</taxon>
        <taxon>Solanaceae</taxon>
        <taxon>Solanoideae</taxon>
        <taxon>Hyoscyameae</taxon>
        <taxon>Anisodus</taxon>
    </lineage>
</organism>
<evidence type="ECO:0000313" key="7">
    <source>
        <dbReference type="Proteomes" id="UP001152561"/>
    </source>
</evidence>
<evidence type="ECO:0000256" key="3">
    <source>
        <dbReference type="ARBA" id="ARBA00022490"/>
    </source>
</evidence>
<dbReference type="PRINTS" id="PR00160">
    <property type="entry name" value="GLUTAREDOXIN"/>
</dbReference>
<keyword evidence="3" id="KW-0963">Cytoplasm</keyword>
<proteinExistence type="inferred from homology"/>
<comment type="caution">
    <text evidence="6">The sequence shown here is derived from an EMBL/GenBank/DDBJ whole genome shotgun (WGS) entry which is preliminary data.</text>
</comment>
<evidence type="ECO:0000313" key="6">
    <source>
        <dbReference type="EMBL" id="KAJ8558306.1"/>
    </source>
</evidence>
<dbReference type="InterPro" id="IPR002109">
    <property type="entry name" value="Glutaredoxin"/>
</dbReference>
<evidence type="ECO:0000256" key="4">
    <source>
        <dbReference type="ARBA" id="ARBA00023284"/>
    </source>
</evidence>
<evidence type="ECO:0000256" key="2">
    <source>
        <dbReference type="ARBA" id="ARBA00007568"/>
    </source>
</evidence>
<dbReference type="NCBIfam" id="TIGR02189">
    <property type="entry name" value="GlrX-like_plant"/>
    <property type="match status" value="1"/>
</dbReference>
<feature type="domain" description="Glutaredoxin" evidence="5">
    <location>
        <begin position="49"/>
        <end position="112"/>
    </location>
</feature>
<sequence>MTSNNFYGLFSGEGGVRLELTPTTNSPLAISVAESTEMRIQRLITENPVVIFTRSSCCMCHVMKKLLSAIGVHPTVIELEEDEITALSPSTGDEVIPVAAGEAPTVFIGGTRVGGLESLVALHLSGRLVPRLVEVGVINDVVL</sequence>
<dbReference type="EMBL" id="JAJAGQ010000007">
    <property type="protein sequence ID" value="KAJ8558306.1"/>
    <property type="molecule type" value="Genomic_DNA"/>
</dbReference>
<dbReference type="InterPro" id="IPR011905">
    <property type="entry name" value="GlrX-like_pln_2"/>
</dbReference>
<evidence type="ECO:0000259" key="5">
    <source>
        <dbReference type="Pfam" id="PF00462"/>
    </source>
</evidence>
<accession>A0A9Q1MHR5</accession>
<gene>
    <name evidence="6" type="ORF">K7X08_005072</name>
</gene>
<dbReference type="PROSITE" id="PS51354">
    <property type="entry name" value="GLUTAREDOXIN_2"/>
    <property type="match status" value="1"/>
</dbReference>
<dbReference type="Pfam" id="PF00462">
    <property type="entry name" value="Glutaredoxin"/>
    <property type="match status" value="1"/>
</dbReference>
<evidence type="ECO:0000256" key="1">
    <source>
        <dbReference type="ARBA" id="ARBA00004496"/>
    </source>
</evidence>
<comment type="subcellular location">
    <subcellularLocation>
        <location evidence="1">Cytoplasm</location>
    </subcellularLocation>
</comment>
<reference evidence="7" key="1">
    <citation type="journal article" date="2023" name="Proc. Natl. Acad. Sci. U.S.A.">
        <title>Genomic and structural basis for evolution of tropane alkaloid biosynthesis.</title>
        <authorList>
            <person name="Wanga Y.-J."/>
            <person name="Taina T."/>
            <person name="Yua J.-Y."/>
            <person name="Lia J."/>
            <person name="Xua B."/>
            <person name="Chenc J."/>
            <person name="D'Auriad J.C."/>
            <person name="Huanga J.-P."/>
            <person name="Huanga S.-X."/>
        </authorList>
    </citation>
    <scope>NUCLEOTIDE SEQUENCE [LARGE SCALE GENOMIC DNA]</scope>
    <source>
        <strain evidence="7">cv. KIB-2019</strain>
    </source>
</reference>
<dbReference type="InterPro" id="IPR036249">
    <property type="entry name" value="Thioredoxin-like_sf"/>
</dbReference>
<dbReference type="PANTHER" id="PTHR10168">
    <property type="entry name" value="GLUTAREDOXIN"/>
    <property type="match status" value="1"/>
</dbReference>
<dbReference type="GO" id="GO:0005737">
    <property type="term" value="C:cytoplasm"/>
    <property type="evidence" value="ECO:0007669"/>
    <property type="project" value="UniProtKB-SubCell"/>
</dbReference>
<dbReference type="Proteomes" id="UP001152561">
    <property type="component" value="Unassembled WGS sequence"/>
</dbReference>
<protein>
    <recommendedName>
        <fullName evidence="5">Glutaredoxin domain-containing protein</fullName>
    </recommendedName>
</protein>
<name>A0A9Q1MHR5_9SOLA</name>
<dbReference type="SUPFAM" id="SSF52833">
    <property type="entry name" value="Thioredoxin-like"/>
    <property type="match status" value="1"/>
</dbReference>
<dbReference type="InterPro" id="IPR014025">
    <property type="entry name" value="Glutaredoxin_subgr"/>
</dbReference>
<dbReference type="AlphaFoldDB" id="A0A9Q1MHR5"/>
<keyword evidence="4" id="KW-0676">Redox-active center</keyword>
<keyword evidence="7" id="KW-1185">Reference proteome</keyword>
<comment type="similarity">
    <text evidence="2">Belongs to the glutaredoxin family. CC-type subfamily.</text>
</comment>